<dbReference type="GO" id="GO:0005886">
    <property type="term" value="C:plasma membrane"/>
    <property type="evidence" value="ECO:0007669"/>
    <property type="project" value="UniProtKB-SubCell"/>
</dbReference>
<dbReference type="EMBL" id="CP021780">
    <property type="protein sequence ID" value="ASA19706.1"/>
    <property type="molecule type" value="Genomic_DNA"/>
</dbReference>
<dbReference type="Pfam" id="PF00672">
    <property type="entry name" value="HAMP"/>
    <property type="match status" value="1"/>
</dbReference>
<name>A0A2Z2K396_9BACL</name>
<dbReference type="GO" id="GO:0000155">
    <property type="term" value="F:phosphorelay sensor kinase activity"/>
    <property type="evidence" value="ECO:0007669"/>
    <property type="project" value="InterPro"/>
</dbReference>
<dbReference type="Gene3D" id="3.30.565.10">
    <property type="entry name" value="Histidine kinase-like ATPase, C-terminal domain"/>
    <property type="match status" value="1"/>
</dbReference>
<evidence type="ECO:0000313" key="16">
    <source>
        <dbReference type="Proteomes" id="UP000249890"/>
    </source>
</evidence>
<sequence>MRGFSLAKRFGRLQIRRKIFLIFLPLIIFPLLALGLLSGQMFSRSMIEKAKSNIEDESKLIMLQIDTIVKNTESSANIMVTDIHRMYAERPTAASPIEETRFRNLMQSQLSIDLIIFPDVDSAVFVATSGEIYSSYAYGNDGEEQVFNSGMLEEARRQGSYGTNRWFPVERRNYLVSDPEVPVLTLSKVVFNLDTGIPLGTLFVNVQENTLAAFLGTAGESSSTKEYFIVDGSHRIVSAPDKALLLTKPEDKLPYSLGTTGTTVSEIIGRGSQRELATVTSYDKLDWKLVNTISLQTVTQDIRRNITLTIMVGAICLLLSLLLAGKLSNLIINPLLQVTKAMRKVRDGDLNVTSPVTTEDETGLISTVFNSMVSRIKELLATITDEQARKREYELALIHAQIKPHFLYNTLDTIYVLNDLELNEEARDTTKALADFYRVVLSRGNEVIPLSEEIANAADYLTIMQVRNPDVLRYEMNIPERLKDIPIPKLSLQPLIENAIYHGLKTKGSQGLISIEARESGGNVIITVGDNGVGMSKEQVSRIEEYRSREGKPASIGIYSVYERIKLYFGEPYGLTVESTPGEGTVMSMTLPGTDA</sequence>
<evidence type="ECO:0000256" key="1">
    <source>
        <dbReference type="ARBA" id="ARBA00000085"/>
    </source>
</evidence>
<keyword evidence="5" id="KW-0597">Phosphoprotein</keyword>
<feature type="domain" description="HAMP" evidence="14">
    <location>
        <begin position="329"/>
        <end position="381"/>
    </location>
</feature>
<keyword evidence="12" id="KW-0812">Transmembrane</keyword>
<keyword evidence="12" id="KW-1133">Transmembrane helix</keyword>
<reference evidence="15 16" key="1">
    <citation type="submission" date="2017-06" db="EMBL/GenBank/DDBJ databases">
        <title>Complete genome sequence of Paenibacillus donghaensis KCTC 13049T isolated from East Sea sediment, South Korea.</title>
        <authorList>
            <person name="Jung B.K."/>
            <person name="Hong S.-J."/>
            <person name="Shin J.-H."/>
        </authorList>
    </citation>
    <scope>NUCLEOTIDE SEQUENCE [LARGE SCALE GENOMIC DNA]</scope>
    <source>
        <strain evidence="15 16">KCTC 13049</strain>
    </source>
</reference>
<gene>
    <name evidence="15" type="ORF">B9T62_02090</name>
</gene>
<dbReference type="AlphaFoldDB" id="A0A2Z2K396"/>
<dbReference type="PANTHER" id="PTHR34220">
    <property type="entry name" value="SENSOR HISTIDINE KINASE YPDA"/>
    <property type="match status" value="1"/>
</dbReference>
<evidence type="ECO:0000259" key="14">
    <source>
        <dbReference type="PROSITE" id="PS50885"/>
    </source>
</evidence>
<keyword evidence="6" id="KW-0808">Transferase</keyword>
<keyword evidence="7" id="KW-0547">Nucleotide-binding</keyword>
<dbReference type="SUPFAM" id="SSF158472">
    <property type="entry name" value="HAMP domain-like"/>
    <property type="match status" value="1"/>
</dbReference>
<evidence type="ECO:0000256" key="10">
    <source>
        <dbReference type="ARBA" id="ARBA00023012"/>
    </source>
</evidence>
<dbReference type="InterPro" id="IPR036890">
    <property type="entry name" value="HATPase_C_sf"/>
</dbReference>
<dbReference type="CDD" id="cd06225">
    <property type="entry name" value="HAMP"/>
    <property type="match status" value="1"/>
</dbReference>
<dbReference type="InterPro" id="IPR003594">
    <property type="entry name" value="HATPase_dom"/>
</dbReference>
<dbReference type="SMART" id="SM00304">
    <property type="entry name" value="HAMP"/>
    <property type="match status" value="1"/>
</dbReference>
<dbReference type="Pfam" id="PF02518">
    <property type="entry name" value="HATPase_c"/>
    <property type="match status" value="1"/>
</dbReference>
<dbReference type="InterPro" id="IPR003660">
    <property type="entry name" value="HAMP_dom"/>
</dbReference>
<comment type="catalytic activity">
    <reaction evidence="1">
        <text>ATP + protein L-histidine = ADP + protein N-phospho-L-histidine.</text>
        <dbReference type="EC" id="2.7.13.3"/>
    </reaction>
</comment>
<dbReference type="PANTHER" id="PTHR34220:SF7">
    <property type="entry name" value="SENSOR HISTIDINE KINASE YPDA"/>
    <property type="match status" value="1"/>
</dbReference>
<evidence type="ECO:0000313" key="15">
    <source>
        <dbReference type="EMBL" id="ASA19706.1"/>
    </source>
</evidence>
<evidence type="ECO:0000256" key="2">
    <source>
        <dbReference type="ARBA" id="ARBA00004651"/>
    </source>
</evidence>
<dbReference type="InterPro" id="IPR010559">
    <property type="entry name" value="Sig_transdc_His_kin_internal"/>
</dbReference>
<organism evidence="15 16">
    <name type="scientific">Paenibacillus donghaensis</name>
    <dbReference type="NCBI Taxonomy" id="414771"/>
    <lineage>
        <taxon>Bacteria</taxon>
        <taxon>Bacillati</taxon>
        <taxon>Bacillota</taxon>
        <taxon>Bacilli</taxon>
        <taxon>Bacillales</taxon>
        <taxon>Paenibacillaceae</taxon>
        <taxon>Paenibacillus</taxon>
    </lineage>
</organism>
<dbReference type="GO" id="GO:0005524">
    <property type="term" value="F:ATP binding"/>
    <property type="evidence" value="ECO:0007669"/>
    <property type="project" value="UniProtKB-KW"/>
</dbReference>
<evidence type="ECO:0000256" key="3">
    <source>
        <dbReference type="ARBA" id="ARBA00012438"/>
    </source>
</evidence>
<dbReference type="SUPFAM" id="SSF55874">
    <property type="entry name" value="ATPase domain of HSP90 chaperone/DNA topoisomerase II/histidine kinase"/>
    <property type="match status" value="1"/>
</dbReference>
<evidence type="ECO:0000256" key="7">
    <source>
        <dbReference type="ARBA" id="ARBA00022741"/>
    </source>
</evidence>
<evidence type="ECO:0000256" key="12">
    <source>
        <dbReference type="SAM" id="Phobius"/>
    </source>
</evidence>
<keyword evidence="9" id="KW-0067">ATP-binding</keyword>
<protein>
    <recommendedName>
        <fullName evidence="3">histidine kinase</fullName>
        <ecNumber evidence="3">2.7.13.3</ecNumber>
    </recommendedName>
</protein>
<dbReference type="EC" id="2.7.13.3" evidence="3"/>
<evidence type="ECO:0000256" key="11">
    <source>
        <dbReference type="ARBA" id="ARBA00023136"/>
    </source>
</evidence>
<dbReference type="InterPro" id="IPR005467">
    <property type="entry name" value="His_kinase_dom"/>
</dbReference>
<evidence type="ECO:0000256" key="5">
    <source>
        <dbReference type="ARBA" id="ARBA00022553"/>
    </source>
</evidence>
<dbReference type="RefSeq" id="WP_087913731.1">
    <property type="nucleotide sequence ID" value="NZ_CP021780.1"/>
</dbReference>
<keyword evidence="4" id="KW-1003">Cell membrane</keyword>
<dbReference type="KEGG" id="pdh:B9T62_02090"/>
<feature type="transmembrane region" description="Helical" evidence="12">
    <location>
        <begin position="20"/>
        <end position="42"/>
    </location>
</feature>
<evidence type="ECO:0000256" key="9">
    <source>
        <dbReference type="ARBA" id="ARBA00022840"/>
    </source>
</evidence>
<evidence type="ECO:0000256" key="6">
    <source>
        <dbReference type="ARBA" id="ARBA00022679"/>
    </source>
</evidence>
<evidence type="ECO:0000256" key="4">
    <source>
        <dbReference type="ARBA" id="ARBA00022475"/>
    </source>
</evidence>
<keyword evidence="8" id="KW-0418">Kinase</keyword>
<comment type="subcellular location">
    <subcellularLocation>
        <location evidence="2">Cell membrane</location>
        <topology evidence="2">Multi-pass membrane protein</topology>
    </subcellularLocation>
</comment>
<dbReference type="InterPro" id="IPR050640">
    <property type="entry name" value="Bact_2-comp_sensor_kinase"/>
</dbReference>
<evidence type="ECO:0000259" key="13">
    <source>
        <dbReference type="PROSITE" id="PS50109"/>
    </source>
</evidence>
<keyword evidence="16" id="KW-1185">Reference proteome</keyword>
<keyword evidence="11 12" id="KW-0472">Membrane</keyword>
<dbReference type="Pfam" id="PF06580">
    <property type="entry name" value="His_kinase"/>
    <property type="match status" value="1"/>
</dbReference>
<proteinExistence type="predicted"/>
<dbReference type="Gene3D" id="6.10.340.10">
    <property type="match status" value="1"/>
</dbReference>
<dbReference type="Proteomes" id="UP000249890">
    <property type="component" value="Chromosome"/>
</dbReference>
<accession>A0A2Z2K396</accession>
<dbReference type="SMART" id="SM00387">
    <property type="entry name" value="HATPase_c"/>
    <property type="match status" value="1"/>
</dbReference>
<feature type="domain" description="Histidine kinase" evidence="13">
    <location>
        <begin position="492"/>
        <end position="595"/>
    </location>
</feature>
<dbReference type="OrthoDB" id="9809348at2"/>
<evidence type="ECO:0000256" key="8">
    <source>
        <dbReference type="ARBA" id="ARBA00022777"/>
    </source>
</evidence>
<dbReference type="PROSITE" id="PS50109">
    <property type="entry name" value="HIS_KIN"/>
    <property type="match status" value="1"/>
</dbReference>
<dbReference type="PROSITE" id="PS50885">
    <property type="entry name" value="HAMP"/>
    <property type="match status" value="1"/>
</dbReference>
<keyword evidence="10" id="KW-0902">Two-component regulatory system</keyword>